<evidence type="ECO:0000256" key="4">
    <source>
        <dbReference type="ARBA" id="ARBA00023125"/>
    </source>
</evidence>
<dbReference type="Gene3D" id="1.10.10.10">
    <property type="entry name" value="Winged helix-like DNA-binding domain superfamily/Winged helix DNA-binding domain"/>
    <property type="match status" value="1"/>
</dbReference>
<dbReference type="SUPFAM" id="SSF52172">
    <property type="entry name" value="CheY-like"/>
    <property type="match status" value="1"/>
</dbReference>
<dbReference type="InterPro" id="IPR011006">
    <property type="entry name" value="CheY-like_superfamily"/>
</dbReference>
<dbReference type="AlphaFoldDB" id="A0A2X2Z665"/>
<keyword evidence="5" id="KW-0804">Transcription</keyword>
<feature type="domain" description="OmpR/PhoB-type" evidence="9">
    <location>
        <begin position="170"/>
        <end position="268"/>
    </location>
</feature>
<dbReference type="Gene3D" id="6.10.250.690">
    <property type="match status" value="1"/>
</dbReference>
<proteinExistence type="predicted"/>
<protein>
    <submittedName>
        <fullName evidence="10">Transcriptional regulatory protein CusR</fullName>
    </submittedName>
</protein>
<accession>A0A2X2Z665</accession>
<dbReference type="InterPro" id="IPR036388">
    <property type="entry name" value="WH-like_DNA-bd_sf"/>
</dbReference>
<dbReference type="InterPro" id="IPR039420">
    <property type="entry name" value="WalR-like"/>
</dbReference>
<name>A0A2X2Z665_CHRJE</name>
<feature type="modified residue" description="4-aspartylphosphate" evidence="6">
    <location>
        <position position="94"/>
    </location>
</feature>
<dbReference type="STRING" id="445960.SAMN05421542_3440"/>
<dbReference type="EMBL" id="UAWB01000012">
    <property type="protein sequence ID" value="SQB45940.1"/>
    <property type="molecule type" value="Genomic_DNA"/>
</dbReference>
<feature type="domain" description="Response regulatory" evidence="8">
    <location>
        <begin position="45"/>
        <end position="159"/>
    </location>
</feature>
<evidence type="ECO:0000313" key="11">
    <source>
        <dbReference type="Proteomes" id="UP000251670"/>
    </source>
</evidence>
<gene>
    <name evidence="10" type="primary">cusR_2</name>
    <name evidence="10" type="ORF">NCTC13492_03002</name>
</gene>
<dbReference type="GO" id="GO:0006355">
    <property type="term" value="P:regulation of DNA-templated transcription"/>
    <property type="evidence" value="ECO:0007669"/>
    <property type="project" value="InterPro"/>
</dbReference>
<dbReference type="PANTHER" id="PTHR48111">
    <property type="entry name" value="REGULATOR OF RPOS"/>
    <property type="match status" value="1"/>
</dbReference>
<dbReference type="FunFam" id="3.40.50.2300:FF:000001">
    <property type="entry name" value="DNA-binding response regulator PhoB"/>
    <property type="match status" value="1"/>
</dbReference>
<evidence type="ECO:0000313" key="10">
    <source>
        <dbReference type="EMBL" id="SQB45940.1"/>
    </source>
</evidence>
<keyword evidence="3" id="KW-0805">Transcription regulation</keyword>
<dbReference type="SMART" id="SM00448">
    <property type="entry name" value="REC"/>
    <property type="match status" value="1"/>
</dbReference>
<sequence length="275" mass="31505">MKIILISGILIVISRQNYKIEIITFVKNITSSLPPQNPSHILMPHILLVEDDDRLSKLITKGLQEAEFEVSTAYDGSTGLKLALQKNYDLVVTDIVLPKKDGLEFCNEIKALKPNLPVVMLTALGTTDDKLEGFDAGADDYMTKPFEIRELVARINVLLKRFSQQRQQKIFVLKYEGIEMSLEQKTVSRDHISIKLTPKEFNLLKFMMENSEKVLSRSEIAEKVWETHFDTGTNFIDVYINYLRKKIDKDFENKLIHTKAGMGFILKKDYETGNS</sequence>
<evidence type="ECO:0000256" key="7">
    <source>
        <dbReference type="PROSITE-ProRule" id="PRU01091"/>
    </source>
</evidence>
<dbReference type="Proteomes" id="UP000251670">
    <property type="component" value="Unassembled WGS sequence"/>
</dbReference>
<dbReference type="SMART" id="SM00862">
    <property type="entry name" value="Trans_reg_C"/>
    <property type="match status" value="1"/>
</dbReference>
<organism evidence="10 11">
    <name type="scientific">Chryseobacterium jejuense</name>
    <dbReference type="NCBI Taxonomy" id="445960"/>
    <lineage>
        <taxon>Bacteria</taxon>
        <taxon>Pseudomonadati</taxon>
        <taxon>Bacteroidota</taxon>
        <taxon>Flavobacteriia</taxon>
        <taxon>Flavobacteriales</taxon>
        <taxon>Weeksellaceae</taxon>
        <taxon>Chryseobacterium group</taxon>
        <taxon>Chryseobacterium</taxon>
    </lineage>
</organism>
<evidence type="ECO:0000256" key="5">
    <source>
        <dbReference type="ARBA" id="ARBA00023163"/>
    </source>
</evidence>
<dbReference type="GO" id="GO:0005829">
    <property type="term" value="C:cytosol"/>
    <property type="evidence" value="ECO:0007669"/>
    <property type="project" value="TreeGrafter"/>
</dbReference>
<feature type="DNA-binding region" description="OmpR/PhoB-type" evidence="7">
    <location>
        <begin position="170"/>
        <end position="268"/>
    </location>
</feature>
<keyword evidence="1 6" id="KW-0597">Phosphoprotein</keyword>
<evidence type="ECO:0000256" key="2">
    <source>
        <dbReference type="ARBA" id="ARBA00023012"/>
    </source>
</evidence>
<dbReference type="GO" id="GO:0000156">
    <property type="term" value="F:phosphorelay response regulator activity"/>
    <property type="evidence" value="ECO:0007669"/>
    <property type="project" value="TreeGrafter"/>
</dbReference>
<evidence type="ECO:0000259" key="8">
    <source>
        <dbReference type="PROSITE" id="PS50110"/>
    </source>
</evidence>
<dbReference type="Pfam" id="PF00072">
    <property type="entry name" value="Response_reg"/>
    <property type="match status" value="1"/>
</dbReference>
<evidence type="ECO:0000256" key="1">
    <source>
        <dbReference type="ARBA" id="ARBA00022553"/>
    </source>
</evidence>
<keyword evidence="4 7" id="KW-0238">DNA-binding</keyword>
<evidence type="ECO:0000256" key="3">
    <source>
        <dbReference type="ARBA" id="ARBA00023015"/>
    </source>
</evidence>
<dbReference type="FunFam" id="1.10.10.10:FF:000005">
    <property type="entry name" value="Two-component system response regulator"/>
    <property type="match status" value="1"/>
</dbReference>
<dbReference type="PROSITE" id="PS51755">
    <property type="entry name" value="OMPR_PHOB"/>
    <property type="match status" value="1"/>
</dbReference>
<dbReference type="InterPro" id="IPR001789">
    <property type="entry name" value="Sig_transdc_resp-reg_receiver"/>
</dbReference>
<dbReference type="Gene3D" id="3.40.50.2300">
    <property type="match status" value="1"/>
</dbReference>
<dbReference type="InterPro" id="IPR001867">
    <property type="entry name" value="OmpR/PhoB-type_DNA-bd"/>
</dbReference>
<dbReference type="PANTHER" id="PTHR48111:SF22">
    <property type="entry name" value="REGULATOR OF RPOS"/>
    <property type="match status" value="1"/>
</dbReference>
<evidence type="ECO:0000256" key="6">
    <source>
        <dbReference type="PROSITE-ProRule" id="PRU00169"/>
    </source>
</evidence>
<keyword evidence="2" id="KW-0902">Two-component regulatory system</keyword>
<dbReference type="Pfam" id="PF00486">
    <property type="entry name" value="Trans_reg_C"/>
    <property type="match status" value="1"/>
</dbReference>
<evidence type="ECO:0000259" key="9">
    <source>
        <dbReference type="PROSITE" id="PS51755"/>
    </source>
</evidence>
<dbReference type="CDD" id="cd00383">
    <property type="entry name" value="trans_reg_C"/>
    <property type="match status" value="1"/>
</dbReference>
<dbReference type="GO" id="GO:0032993">
    <property type="term" value="C:protein-DNA complex"/>
    <property type="evidence" value="ECO:0007669"/>
    <property type="project" value="TreeGrafter"/>
</dbReference>
<dbReference type="PROSITE" id="PS50110">
    <property type="entry name" value="RESPONSE_REGULATORY"/>
    <property type="match status" value="1"/>
</dbReference>
<dbReference type="GO" id="GO:0000976">
    <property type="term" value="F:transcription cis-regulatory region binding"/>
    <property type="evidence" value="ECO:0007669"/>
    <property type="project" value="TreeGrafter"/>
</dbReference>
<reference evidence="10 11" key="1">
    <citation type="submission" date="2018-06" db="EMBL/GenBank/DDBJ databases">
        <authorList>
            <consortium name="Pathogen Informatics"/>
            <person name="Doyle S."/>
        </authorList>
    </citation>
    <scope>NUCLEOTIDE SEQUENCE [LARGE SCALE GENOMIC DNA]</scope>
    <source>
        <strain evidence="10 11">NCTC13492</strain>
    </source>
</reference>